<name>A0A9C6TXS5_FRAOC</name>
<sequence>MEFQFNLGQHSLLRTLNGELVHGVNNTFAVFDSAANKIIYRPAEEMALAVTLLSTKTMISKVPLPLASTSSSSHSSSKQKSEDHSSYSYSTSSPSSSSSPMSAFPLPLSSSEIWKKNSGKQTPQDLSARSDLLDLVRIHYENITDKSTCKKSVFKKIALSMQNKGYSFGNRDAALVCQGKWKNMESKVTTFLANGGPNNTGNGALRKPDYFDEVFDIIKNSAKAKPKNLQDSMCLQVPE</sequence>
<feature type="compositionally biased region" description="Low complexity" evidence="1">
    <location>
        <begin position="68"/>
        <end position="78"/>
    </location>
</feature>
<gene>
    <name evidence="3" type="primary">LOC113202632</name>
</gene>
<feature type="compositionally biased region" description="Low complexity" evidence="1">
    <location>
        <begin position="86"/>
        <end position="104"/>
    </location>
</feature>
<accession>A0A9C6TXS5</accession>
<evidence type="ECO:0000313" key="2">
    <source>
        <dbReference type="Proteomes" id="UP000504606"/>
    </source>
</evidence>
<feature type="region of interest" description="Disordered" evidence="1">
    <location>
        <begin position="66"/>
        <end position="104"/>
    </location>
</feature>
<dbReference type="RefSeq" id="XP_052124320.1">
    <property type="nucleotide sequence ID" value="XM_052268360.1"/>
</dbReference>
<evidence type="ECO:0000256" key="1">
    <source>
        <dbReference type="SAM" id="MobiDB-lite"/>
    </source>
</evidence>
<dbReference type="KEGG" id="foc:113202632"/>
<proteinExistence type="predicted"/>
<reference evidence="3" key="1">
    <citation type="submission" date="2025-08" db="UniProtKB">
        <authorList>
            <consortium name="RefSeq"/>
        </authorList>
    </citation>
    <scope>IDENTIFICATION</scope>
    <source>
        <tissue evidence="3">Whole organism</tissue>
    </source>
</reference>
<evidence type="ECO:0000313" key="3">
    <source>
        <dbReference type="RefSeq" id="XP_052124320.1"/>
    </source>
</evidence>
<dbReference type="AlphaFoldDB" id="A0A9C6TXS5"/>
<dbReference type="OrthoDB" id="7553073at2759"/>
<organism evidence="2 3">
    <name type="scientific">Frankliniella occidentalis</name>
    <name type="common">Western flower thrips</name>
    <name type="synonym">Euthrips occidentalis</name>
    <dbReference type="NCBI Taxonomy" id="133901"/>
    <lineage>
        <taxon>Eukaryota</taxon>
        <taxon>Metazoa</taxon>
        <taxon>Ecdysozoa</taxon>
        <taxon>Arthropoda</taxon>
        <taxon>Hexapoda</taxon>
        <taxon>Insecta</taxon>
        <taxon>Pterygota</taxon>
        <taxon>Neoptera</taxon>
        <taxon>Paraneoptera</taxon>
        <taxon>Thysanoptera</taxon>
        <taxon>Terebrantia</taxon>
        <taxon>Thripoidea</taxon>
        <taxon>Thripidae</taxon>
        <taxon>Frankliniella</taxon>
    </lineage>
</organism>
<keyword evidence="2" id="KW-1185">Reference proteome</keyword>
<protein>
    <submittedName>
        <fullName evidence="3">Uncharacterized protein LOC113202632</fullName>
    </submittedName>
</protein>
<dbReference type="GeneID" id="113202632"/>
<dbReference type="Proteomes" id="UP000504606">
    <property type="component" value="Unplaced"/>
</dbReference>